<reference evidence="1" key="1">
    <citation type="journal article" date="2015" name="Nature">
        <title>Complex archaea that bridge the gap between prokaryotes and eukaryotes.</title>
        <authorList>
            <person name="Spang A."/>
            <person name="Saw J.H."/>
            <person name="Jorgensen S.L."/>
            <person name="Zaremba-Niedzwiedzka K."/>
            <person name="Martijn J."/>
            <person name="Lind A.E."/>
            <person name="van Eijk R."/>
            <person name="Schleper C."/>
            <person name="Guy L."/>
            <person name="Ettema T.J."/>
        </authorList>
    </citation>
    <scope>NUCLEOTIDE SEQUENCE</scope>
</reference>
<evidence type="ECO:0000313" key="1">
    <source>
        <dbReference type="EMBL" id="KKK54730.1"/>
    </source>
</evidence>
<dbReference type="EMBL" id="LAZR01065845">
    <property type="protein sequence ID" value="KKK54730.1"/>
    <property type="molecule type" value="Genomic_DNA"/>
</dbReference>
<organism evidence="1">
    <name type="scientific">marine sediment metagenome</name>
    <dbReference type="NCBI Taxonomy" id="412755"/>
    <lineage>
        <taxon>unclassified sequences</taxon>
        <taxon>metagenomes</taxon>
        <taxon>ecological metagenomes</taxon>
    </lineage>
</organism>
<dbReference type="AlphaFoldDB" id="A0A0F8X1M8"/>
<feature type="non-terminal residue" evidence="1">
    <location>
        <position position="85"/>
    </location>
</feature>
<accession>A0A0F8X1M8</accession>
<sequence length="85" mass="8853">MRVVKIVLALFLITSFVFGQSQVGTKPSSGGNTYNITNETDVIAGMIGDSISFPVNTTALKLLNMAEGRVANMRGLSSTNTNGGG</sequence>
<comment type="caution">
    <text evidence="1">The sequence shown here is derived from an EMBL/GenBank/DDBJ whole genome shotgun (WGS) entry which is preliminary data.</text>
</comment>
<gene>
    <name evidence="1" type="ORF">LCGC14_3081730</name>
</gene>
<proteinExistence type="predicted"/>
<name>A0A0F8X1M8_9ZZZZ</name>
<protein>
    <submittedName>
        <fullName evidence="1">Uncharacterized protein</fullName>
    </submittedName>
</protein>